<evidence type="ECO:0000313" key="1">
    <source>
        <dbReference type="EMBL" id="SES95460.1"/>
    </source>
</evidence>
<protein>
    <submittedName>
        <fullName evidence="1">Uncharacterized protein</fullName>
    </submittedName>
</protein>
<dbReference type="RefSeq" id="WP_074648089.1">
    <property type="nucleotide sequence ID" value="NZ_FOIL01000002.1"/>
</dbReference>
<keyword evidence="2" id="KW-1185">Reference proteome</keyword>
<gene>
    <name evidence="1" type="ORF">SAMN04487771_100289</name>
</gene>
<name>A0A1I0AM48_9FIRM</name>
<evidence type="ECO:0000313" key="2">
    <source>
        <dbReference type="Proteomes" id="UP000199820"/>
    </source>
</evidence>
<dbReference type="EMBL" id="FOIL01000002">
    <property type="protein sequence ID" value="SES95460.1"/>
    <property type="molecule type" value="Genomic_DNA"/>
</dbReference>
<dbReference type="OrthoDB" id="9912707at2"/>
<reference evidence="2" key="1">
    <citation type="submission" date="2016-10" db="EMBL/GenBank/DDBJ databases">
        <authorList>
            <person name="Varghese N."/>
            <person name="Submissions S."/>
        </authorList>
    </citation>
    <scope>NUCLEOTIDE SEQUENCE [LARGE SCALE GENOMIC DNA]</scope>
    <source>
        <strain evidence="2">KH1P1</strain>
    </source>
</reference>
<sequence length="63" mass="7164">MNQTDTGDDDINLGMLLLLDVSDQTHREAYGIKELPGIRQLFYCGKIFEVSGDMITLMMIRKV</sequence>
<organism evidence="1 2">
    <name type="scientific">[Clostridium] aminophilum</name>
    <dbReference type="NCBI Taxonomy" id="1526"/>
    <lineage>
        <taxon>Bacteria</taxon>
        <taxon>Bacillati</taxon>
        <taxon>Bacillota</taxon>
        <taxon>Clostridia</taxon>
        <taxon>Lachnospirales</taxon>
        <taxon>Lachnospiraceae</taxon>
    </lineage>
</organism>
<dbReference type="Proteomes" id="UP000199820">
    <property type="component" value="Unassembled WGS sequence"/>
</dbReference>
<accession>A0A1I0AM48</accession>
<dbReference type="AlphaFoldDB" id="A0A1I0AM48"/>
<proteinExistence type="predicted"/>